<name>A0AAV4U8A5_9ARAC</name>
<organism evidence="1 2">
    <name type="scientific">Caerostris darwini</name>
    <dbReference type="NCBI Taxonomy" id="1538125"/>
    <lineage>
        <taxon>Eukaryota</taxon>
        <taxon>Metazoa</taxon>
        <taxon>Ecdysozoa</taxon>
        <taxon>Arthropoda</taxon>
        <taxon>Chelicerata</taxon>
        <taxon>Arachnida</taxon>
        <taxon>Araneae</taxon>
        <taxon>Araneomorphae</taxon>
        <taxon>Entelegynae</taxon>
        <taxon>Araneoidea</taxon>
        <taxon>Araneidae</taxon>
        <taxon>Caerostris</taxon>
    </lineage>
</organism>
<accession>A0AAV4U8A5</accession>
<evidence type="ECO:0000313" key="2">
    <source>
        <dbReference type="Proteomes" id="UP001054837"/>
    </source>
</evidence>
<reference evidence="1 2" key="1">
    <citation type="submission" date="2021-06" db="EMBL/GenBank/DDBJ databases">
        <title>Caerostris darwini draft genome.</title>
        <authorList>
            <person name="Kono N."/>
            <person name="Arakawa K."/>
        </authorList>
    </citation>
    <scope>NUCLEOTIDE SEQUENCE [LARGE SCALE GENOMIC DNA]</scope>
</reference>
<gene>
    <name evidence="1" type="ORF">CDAR_87341</name>
</gene>
<dbReference type="EMBL" id="BPLQ01010834">
    <property type="protein sequence ID" value="GIY53930.1"/>
    <property type="molecule type" value="Genomic_DNA"/>
</dbReference>
<keyword evidence="2" id="KW-1185">Reference proteome</keyword>
<protein>
    <submittedName>
        <fullName evidence="1">Uncharacterized protein</fullName>
    </submittedName>
</protein>
<sequence length="100" mass="11448">MDPEDVWGCATSTFGKLVAQDISFLSSKYQQKKDNLRIFCFLELLTSSGMVGSLSRYCKFIARKDIFNHLLCKAVFFRMQAEFRSSASSRVYGPLEESIR</sequence>
<proteinExistence type="predicted"/>
<evidence type="ECO:0000313" key="1">
    <source>
        <dbReference type="EMBL" id="GIY53930.1"/>
    </source>
</evidence>
<dbReference type="Proteomes" id="UP001054837">
    <property type="component" value="Unassembled WGS sequence"/>
</dbReference>
<dbReference type="AlphaFoldDB" id="A0AAV4U8A5"/>
<comment type="caution">
    <text evidence="1">The sequence shown here is derived from an EMBL/GenBank/DDBJ whole genome shotgun (WGS) entry which is preliminary data.</text>
</comment>